<dbReference type="EMBL" id="NIVC01002820">
    <property type="protein sequence ID" value="PAA55026.1"/>
    <property type="molecule type" value="Genomic_DNA"/>
</dbReference>
<dbReference type="GO" id="GO:0005737">
    <property type="term" value="C:cytoplasm"/>
    <property type="evidence" value="ECO:0007669"/>
    <property type="project" value="TreeGrafter"/>
</dbReference>
<comment type="caution">
    <text evidence="12">The sequence shown here is derived from an EMBL/GenBank/DDBJ whole genome shotgun (WGS) entry which is preliminary data.</text>
</comment>
<proteinExistence type="inferred from homology"/>
<evidence type="ECO:0000259" key="11">
    <source>
        <dbReference type="PROSITE" id="PS50056"/>
    </source>
</evidence>
<feature type="compositionally biased region" description="Basic and acidic residues" evidence="8">
    <location>
        <begin position="470"/>
        <end position="480"/>
    </location>
</feature>
<accession>A0A267E0S4</accession>
<dbReference type="PROSITE" id="PS50055">
    <property type="entry name" value="TYR_PHOSPHATASE_PTP"/>
    <property type="match status" value="1"/>
</dbReference>
<dbReference type="PRINTS" id="PR00700">
    <property type="entry name" value="PRTYPHPHTASE"/>
</dbReference>
<dbReference type="Proteomes" id="UP000215902">
    <property type="component" value="Unassembled WGS sequence"/>
</dbReference>
<feature type="region of interest" description="Disordered" evidence="8">
    <location>
        <begin position="384"/>
        <end position="406"/>
    </location>
</feature>
<dbReference type="InterPro" id="IPR000242">
    <property type="entry name" value="PTP_cat"/>
</dbReference>
<evidence type="ECO:0000256" key="5">
    <source>
        <dbReference type="ARBA" id="ARBA00022801"/>
    </source>
</evidence>
<keyword evidence="13" id="KW-1185">Reference proteome</keyword>
<keyword evidence="4" id="KW-0597">Phosphoprotein</keyword>
<evidence type="ECO:0000256" key="3">
    <source>
        <dbReference type="ARBA" id="ARBA00013064"/>
    </source>
</evidence>
<feature type="region of interest" description="Disordered" evidence="8">
    <location>
        <begin position="425"/>
        <end position="480"/>
    </location>
</feature>
<dbReference type="STRING" id="282301.A0A267E0S4"/>
<dbReference type="Gene3D" id="3.90.190.10">
    <property type="entry name" value="Protein tyrosine phosphatase superfamily"/>
    <property type="match status" value="1"/>
</dbReference>
<evidence type="ECO:0000256" key="8">
    <source>
        <dbReference type="SAM" id="MobiDB-lite"/>
    </source>
</evidence>
<dbReference type="GO" id="GO:0019901">
    <property type="term" value="F:protein kinase binding"/>
    <property type="evidence" value="ECO:0007669"/>
    <property type="project" value="TreeGrafter"/>
</dbReference>
<dbReference type="InterPro" id="IPR029021">
    <property type="entry name" value="Prot-tyrosine_phosphatase-like"/>
</dbReference>
<evidence type="ECO:0000259" key="10">
    <source>
        <dbReference type="PROSITE" id="PS50055"/>
    </source>
</evidence>
<dbReference type="InterPro" id="IPR003595">
    <property type="entry name" value="Tyr_Pase_cat"/>
</dbReference>
<feature type="region of interest" description="Disordered" evidence="8">
    <location>
        <begin position="1"/>
        <end position="73"/>
    </location>
</feature>
<dbReference type="SMART" id="SM00404">
    <property type="entry name" value="PTPc_motif"/>
    <property type="match status" value="1"/>
</dbReference>
<dbReference type="GO" id="GO:0012505">
    <property type="term" value="C:endomembrane system"/>
    <property type="evidence" value="ECO:0007669"/>
    <property type="project" value="UniProtKB-SubCell"/>
</dbReference>
<evidence type="ECO:0000256" key="7">
    <source>
        <dbReference type="ARBA" id="ARBA00023136"/>
    </source>
</evidence>
<dbReference type="InterPro" id="IPR000387">
    <property type="entry name" value="Tyr_Pase_dom"/>
</dbReference>
<dbReference type="SUPFAM" id="SSF52799">
    <property type="entry name" value="(Phosphotyrosine protein) phosphatases II"/>
    <property type="match status" value="1"/>
</dbReference>
<feature type="transmembrane region" description="Helical" evidence="9">
    <location>
        <begin position="506"/>
        <end position="529"/>
    </location>
</feature>
<evidence type="ECO:0000256" key="9">
    <source>
        <dbReference type="SAM" id="Phobius"/>
    </source>
</evidence>
<comment type="similarity">
    <text evidence="2">Belongs to the protein-tyrosine phosphatase family. Non-receptor class 1 subfamily.</text>
</comment>
<protein>
    <recommendedName>
        <fullName evidence="3">protein-tyrosine-phosphatase</fullName>
        <ecNumber evidence="3">3.1.3.48</ecNumber>
    </recommendedName>
</protein>
<dbReference type="GO" id="GO:0046426">
    <property type="term" value="P:negative regulation of receptor signaling pathway via JAK-STAT"/>
    <property type="evidence" value="ECO:0007669"/>
    <property type="project" value="TreeGrafter"/>
</dbReference>
<dbReference type="InterPro" id="IPR051985">
    <property type="entry name" value="NR_tyrosine_phosphatase"/>
</dbReference>
<dbReference type="EC" id="3.1.3.48" evidence="3"/>
<feature type="domain" description="Tyrosine specific protein phosphatases" evidence="11">
    <location>
        <begin position="288"/>
        <end position="367"/>
    </location>
</feature>
<dbReference type="PANTHER" id="PTHR46047">
    <property type="entry name" value="TYROSINE-PROTEIN PHOSPHATASE NON-RECEPTOR TYPE 61F"/>
    <property type="match status" value="1"/>
</dbReference>
<dbReference type="Pfam" id="PF00102">
    <property type="entry name" value="Y_phosphatase"/>
    <property type="match status" value="1"/>
</dbReference>
<dbReference type="PANTHER" id="PTHR46047:SF3">
    <property type="entry name" value="TYROSINE-PROTEIN PHOSPHATASE NON-RECEPTOR TYPE 61F"/>
    <property type="match status" value="1"/>
</dbReference>
<feature type="domain" description="Tyrosine-protein phosphatase" evidence="10">
    <location>
        <begin position="97"/>
        <end position="376"/>
    </location>
</feature>
<dbReference type="PROSITE" id="PS50056">
    <property type="entry name" value="TYR_PHOSPHATASE_2"/>
    <property type="match status" value="1"/>
</dbReference>
<dbReference type="AlphaFoldDB" id="A0A267E0S4"/>
<dbReference type="GO" id="GO:0070373">
    <property type="term" value="P:negative regulation of ERK1 and ERK2 cascade"/>
    <property type="evidence" value="ECO:0007669"/>
    <property type="project" value="TreeGrafter"/>
</dbReference>
<evidence type="ECO:0000256" key="6">
    <source>
        <dbReference type="ARBA" id="ARBA00022912"/>
    </source>
</evidence>
<evidence type="ECO:0000313" key="12">
    <source>
        <dbReference type="EMBL" id="PAA55026.1"/>
    </source>
</evidence>
<dbReference type="GO" id="GO:0004726">
    <property type="term" value="F:non-membrane spanning protein tyrosine phosphatase activity"/>
    <property type="evidence" value="ECO:0007669"/>
    <property type="project" value="TreeGrafter"/>
</dbReference>
<evidence type="ECO:0000256" key="4">
    <source>
        <dbReference type="ARBA" id="ARBA00022553"/>
    </source>
</evidence>
<feature type="non-terminal residue" evidence="12">
    <location>
        <position position="1"/>
    </location>
</feature>
<evidence type="ECO:0000256" key="2">
    <source>
        <dbReference type="ARBA" id="ARBA00009701"/>
    </source>
</evidence>
<keyword evidence="9" id="KW-1133">Transmembrane helix</keyword>
<evidence type="ECO:0000256" key="1">
    <source>
        <dbReference type="ARBA" id="ARBA00004308"/>
    </source>
</evidence>
<dbReference type="GO" id="GO:0005634">
    <property type="term" value="C:nucleus"/>
    <property type="evidence" value="ECO:0007669"/>
    <property type="project" value="TreeGrafter"/>
</dbReference>
<keyword evidence="5" id="KW-0378">Hydrolase</keyword>
<dbReference type="SMART" id="SM00194">
    <property type="entry name" value="PTPc"/>
    <property type="match status" value="1"/>
</dbReference>
<name>A0A267E0S4_9PLAT</name>
<reference evidence="12 13" key="1">
    <citation type="submission" date="2017-06" db="EMBL/GenBank/DDBJ databases">
        <title>A platform for efficient transgenesis in Macrostomum lignano, a flatworm model organism for stem cell research.</title>
        <authorList>
            <person name="Berezikov E."/>
        </authorList>
    </citation>
    <scope>NUCLEOTIDE SEQUENCE [LARGE SCALE GENOMIC DNA]</scope>
    <source>
        <strain evidence="12">DV1</strain>
        <tissue evidence="12">Whole organism</tissue>
    </source>
</reference>
<keyword evidence="7 9" id="KW-0472">Membrane</keyword>
<evidence type="ECO:0000313" key="13">
    <source>
        <dbReference type="Proteomes" id="UP000215902"/>
    </source>
</evidence>
<feature type="compositionally biased region" description="Basic and acidic residues" evidence="8">
    <location>
        <begin position="387"/>
        <end position="398"/>
    </location>
</feature>
<dbReference type="OrthoDB" id="9450131at2759"/>
<sequence length="536" mass="58125">SAQSTTAVRQAAAADTGGSGDGPSEWTLPDSATVSSACATGAPELAVNGVPESAVEPQQRHQPEDSAASPHPNHREMLSYAELELNYNDERDAWSDAMRRVERLTQRDSFALTTDAARLPGNERRNRYADLVPYDWSRVRLAGSPGGSDYINASRLDLRRAGREYLITQGPLPHTSSHFWLMTWQAGSRGVLMLCRTLEADCLKKCARYYPTAQEPRLDFPDVHLTVELLSESPSGPADDPDADPWIERRLRLIHSGGDADDGTRTRDLIHLQFTAWPDFGQPPTGPAAFLNYLAAARAAGLFDDPSAPLIVHCSAGAGRAGCLVLVDSCLAIAGRQGTLYGLDPLQELRRMRAQRPGLVQTPGQLRFCFRAIVTGARGLLAAGDGRLPRFRPEDCPDRPPPALAAPEPDIEELLRQNLEAQGRNLHSCRRGSALPDRLDDGDGDVLNDSPTPPSTPSPYSTHGGPRRRPLAERSERSRADAAAMRLAAAAAGSRPATWRLLLRRLLLLPPVPTAAAVLACVLAFWVAAWGRRVAV</sequence>
<organism evidence="12 13">
    <name type="scientific">Macrostomum lignano</name>
    <dbReference type="NCBI Taxonomy" id="282301"/>
    <lineage>
        <taxon>Eukaryota</taxon>
        <taxon>Metazoa</taxon>
        <taxon>Spiralia</taxon>
        <taxon>Lophotrochozoa</taxon>
        <taxon>Platyhelminthes</taxon>
        <taxon>Rhabditophora</taxon>
        <taxon>Macrostomorpha</taxon>
        <taxon>Macrostomida</taxon>
        <taxon>Macrostomidae</taxon>
        <taxon>Macrostomum</taxon>
    </lineage>
</organism>
<keyword evidence="9" id="KW-0812">Transmembrane</keyword>
<keyword evidence="6" id="KW-0904">Protein phosphatase</keyword>
<comment type="subcellular location">
    <subcellularLocation>
        <location evidence="1">Endomembrane system</location>
    </subcellularLocation>
</comment>
<gene>
    <name evidence="12" type="ORF">BOX15_Mlig003088g15</name>
</gene>